<organism evidence="4 5">
    <name type="scientific">Aminipila terrae</name>
    <dbReference type="NCBI Taxonomy" id="2697030"/>
    <lineage>
        <taxon>Bacteria</taxon>
        <taxon>Bacillati</taxon>
        <taxon>Bacillota</taxon>
        <taxon>Clostridia</taxon>
        <taxon>Peptostreptococcales</taxon>
        <taxon>Anaerovoracaceae</taxon>
        <taxon>Aminipila</taxon>
    </lineage>
</organism>
<dbReference type="RefSeq" id="WP_162361111.1">
    <property type="nucleotide sequence ID" value="NZ_CP047591.1"/>
</dbReference>
<keyword evidence="3" id="KW-0732">Signal</keyword>
<dbReference type="GO" id="GO:0030313">
    <property type="term" value="C:cell envelope"/>
    <property type="evidence" value="ECO:0007669"/>
    <property type="project" value="UniProtKB-SubCell"/>
</dbReference>
<accession>A0A6P1MBN8</accession>
<keyword evidence="5" id="KW-1185">Reference proteome</keyword>
<dbReference type="InterPro" id="IPR042229">
    <property type="entry name" value="Listeria/Bacterioides_rpt_sf"/>
</dbReference>
<evidence type="ECO:0000313" key="5">
    <source>
        <dbReference type="Proteomes" id="UP000463883"/>
    </source>
</evidence>
<dbReference type="Gene3D" id="2.160.20.110">
    <property type="match status" value="8"/>
</dbReference>
<comment type="subcellular location">
    <subcellularLocation>
        <location evidence="1">Cell envelope</location>
    </subcellularLocation>
</comment>
<dbReference type="InterPro" id="IPR013378">
    <property type="entry name" value="InlB-like_B-rpt"/>
</dbReference>
<reference evidence="4 5" key="1">
    <citation type="submission" date="2020-01" db="EMBL/GenBank/DDBJ databases">
        <title>Genomic analysis of Aminipila sp. CBA3637.</title>
        <authorList>
            <person name="Kim Y.B."/>
            <person name="Roh S.W."/>
        </authorList>
    </citation>
    <scope>NUCLEOTIDE SEQUENCE [LARGE SCALE GENOMIC DNA]</scope>
    <source>
        <strain evidence="4 5">CBA3637</strain>
    </source>
</reference>
<feature type="signal peptide" evidence="3">
    <location>
        <begin position="1"/>
        <end position="27"/>
    </location>
</feature>
<protein>
    <submittedName>
        <fullName evidence="4">Uncharacterized protein</fullName>
    </submittedName>
</protein>
<feature type="region of interest" description="Disordered" evidence="2">
    <location>
        <begin position="42"/>
        <end position="167"/>
    </location>
</feature>
<feature type="compositionally biased region" description="Low complexity" evidence="2">
    <location>
        <begin position="68"/>
        <end position="122"/>
    </location>
</feature>
<dbReference type="NCBIfam" id="TIGR02543">
    <property type="entry name" value="List_Bact_rpt"/>
    <property type="match status" value="1"/>
</dbReference>
<feature type="chain" id="PRO_5026686927" evidence="3">
    <location>
        <begin position="28"/>
        <end position="2603"/>
    </location>
</feature>
<sequence>MTKRKNFLCAILCMTMIISQFTAIAYAGDELNSVSQATGNSVSESQATAKENSDGTITDGAATGGTEAGKTTDSITTGDTKTEGTTDSTTTGDTKSGGNPDSTTTGDTKTGGTTDSAATGDTKTGETTDSKTTDDTKTGQTTDSAVTDSTKTGETTGSAVTDSKTEVTTDSAVTDATTTAAIEPLMMTLMESAGTFSISDYDVNKLYEKGSTFTISTTEELNRFSDLVNGKFKNTTGEAVSVDFDEDTVRLEKDITLSLGWKPAGTEKTPFSGTFDGKNHTLDGLNIVTSDSYQGLFGYTLNGEVKDLAVSGSIKCSGDYIGGIIGYANCTDITRCTSNVVISDGGSYVGGIAGCATGYTTLCINNKDVSGNKNFIGGVAGLNYGLAQDCLNKGNISGVNYVGGINGKGKVKNSLSLGSFTGTGDHVSGVSPEGAVTNCYSKEQCTEAQLKYGYIAYQLNTSGDTAESTNRWAQGAELPVFGSEALYKFSLYNNSADNITITYFKDGEKISDSGVFKDNGIETVYAPACELSIQITEKEHKEGFHFRPDNVLAKSGETYKVTLDKNIYIEAGYGELPSELAENEIKWYVENKDAATYTLENAKQLTGLAKLVNGVAKDSKGEVIPPVSFDGKTITLNKDIDLQNIDWTPMGYDTWNHCFSGTFDGQNHTIKGLYISNAVIKVSDKELTDKGLFGDTDSAVIKNLIVEGTIDSSGNNSNSKVGGIIGNASGSTIENCVNKVQITGGGCIGGIAGSTSSDSIIKKCSNEGVLTGSNSVGGVVGSVSSTKIDACVNKAQITGSDKIGGIAGNANWSTEITNCKNQEAVKGDTNIGGIVGYVNQTTIASCENSGEITGNNGTGGIFGGGRNSQITKCANKAMITGKLTIDKDGNPIDSKYTGGIAGKAESSADIKYCENDAAIKGGLRTGGIAGGTKATVQGCYNKGQITSATDCYAGGIVGSGSATDCYSNGDVIVTSIKQESKNVGDISGSSDKDSPKIVNCYSLGKVTGMNGKNGTVLTDTQLKSQYCAYVVYQLNTSGENSNNVGVWKQGINGPEFGENNIYRLKIANYSSKTVNLSYSKDNVIIPKEQVFTNNNISSIYVTKGQIKITATPFLDFKFTPTLTGENGSYVVKLENDLTYQCGIKAELDKATGIEASIKWYTDNPDADEYTIKTVTDLWGLMALVNGKIEGYAPLNFSQKTINLEDNIDLSTLSQYKELQGYEPIGTSNKPFKGNFYGNNYTISGVSINSVLDNQGLFGCTSEGTIQDLKVEGNVKGKNNVGGIVGDAQSTEVINCSLTGNSTIAGQQNVGGIVGNSASSISKCICDKSVNVNSVDGFVGGIAGVNTSSVSDSYCLGTIAGKEDHKGGVVGSANIVKSCFCYNKDQHIAVAGTAVEVKNSYYLADAEIAGAAGHFMTEQQFTEKEMSYLLDTVDGIHNKVWQLGQNYPEFGTNTVYRISVAPKEVQEGNSVKIADPDQGAPYKVYTGEKGESYTYLLSSESVKLSVSSNDAVFAPLFYPQNTVKSEGDIYSVSNPQSDLNILYRFAPSVGPDIAWYTQDAMAKEYIIGTEGQLRGLALLVNGLAKDKENKSIAPKDFSGKTIKLHSDIDVIGQDWIEIGTKQTPFNGIFDGGGYCVSNYKIDSLDDNKGLFGYAGTATIENLKVDGKVSGGESVGGIVGYLGEKSTILNCTNAGIIIGRVNYIGGIVGNIAQNGNIKDCSNSGEISGGNGDKAYVGGIVGLFNNYVNAENCLNSGTITGNGIYTGGLFGNPCSYVTIRNCTNTGKVYGNNQYLGGIAGGIDSNLVEMKNCFNTGDITQTGNGAYKVGGITGDLGSPADTKTTTVTYCYNKGKIVNNSLDTSNGGTGGVFGCIGANYGANIHHCWNEGSIYSTAMNTGGITGFIEANSSVVDCYSLGDVNGAGNTGGIAGSKADTATSNVESCFNYGGNVRGAGTNIGAIVGGNNSNILGCYYLDETIIKNEKGLVVPSSDLKAQKISADNFKKDDTIYTLNTREDTVRNRGVWSSGKNYPVFASGTGTLLHKVDISSINQTNGKVAFSDCTDSKKYLEAEKKVSITITPKSGYVMGKYTIKSILGENIETKLSEDENHICIVEFTMPDIGVVINTDFIDSTQKAGQKFNITFDANGGTWNSTEKTKVINGVDAYKRITKPENPIWGAREFKGWYLEKEGKTLYNFSSALQSDLTLYAKWDLYYKVTLDPNEGNWQDQTKSFIKVAPNTAATVPVVNPVRNGYEFAGWYTDKDDCFIPYNFSNKVADDITIYAGWVPNGCVQITFDANGGKLSKKGKDTELYRVIIPKNTVLKSPSEQGYTVTKKITIEDGKKTKDLNFRGWYSDPNTGNKWNFVDAVTSNKTLYAHWDGDKPAIIGGTEENPMEIEDLDQLLELRDCVNDAQNRFTDLYFKLVKDITLPKDWVPIGIERKSGSDPYRTFSAHFDGNGHTLTIAPGGTAIFGDVTSAEVTNLDIFGKQIESSGLIDSYTNQVRIDNCTIKAGTKLKGSGFVGNGMGNEPDSEVFIQNCVVEKGVTVGYTKDQDNIGGLAGSASCEIKQCVSEADVYGRNFVGGLVGTKYAAMRPCEVRECYSGGQ</sequence>
<dbReference type="Pfam" id="PF09479">
    <property type="entry name" value="Flg_new"/>
    <property type="match status" value="3"/>
</dbReference>
<evidence type="ECO:0000256" key="1">
    <source>
        <dbReference type="ARBA" id="ARBA00004196"/>
    </source>
</evidence>
<feature type="compositionally biased region" description="Basic and acidic residues" evidence="2">
    <location>
        <begin position="123"/>
        <end position="137"/>
    </location>
</feature>
<dbReference type="Gene3D" id="2.60.40.4270">
    <property type="entry name" value="Listeria-Bacteroides repeat domain"/>
    <property type="match status" value="3"/>
</dbReference>
<name>A0A6P1MBN8_9FIRM</name>
<proteinExistence type="predicted"/>
<gene>
    <name evidence="4" type="ORF">Ami3637_02030</name>
</gene>
<dbReference type="KEGG" id="amic:Ami3637_02030"/>
<evidence type="ECO:0000313" key="4">
    <source>
        <dbReference type="EMBL" id="QHI71337.1"/>
    </source>
</evidence>
<dbReference type="Proteomes" id="UP000463883">
    <property type="component" value="Chromosome"/>
</dbReference>
<evidence type="ECO:0000256" key="3">
    <source>
        <dbReference type="SAM" id="SignalP"/>
    </source>
</evidence>
<dbReference type="EMBL" id="CP047591">
    <property type="protein sequence ID" value="QHI71337.1"/>
    <property type="molecule type" value="Genomic_DNA"/>
</dbReference>
<feature type="compositionally biased region" description="Polar residues" evidence="2">
    <location>
        <begin position="144"/>
        <end position="162"/>
    </location>
</feature>
<evidence type="ECO:0000256" key="2">
    <source>
        <dbReference type="SAM" id="MobiDB-lite"/>
    </source>
</evidence>